<protein>
    <recommendedName>
        <fullName evidence="1">Phage neck terminator protein gp12-like domain-containing protein</fullName>
    </recommendedName>
</protein>
<proteinExistence type="predicted"/>
<evidence type="ECO:0000313" key="2">
    <source>
        <dbReference type="EMBL" id="DAD98272.1"/>
    </source>
</evidence>
<feature type="domain" description="Phage neck terminator protein gp12-like" evidence="1">
    <location>
        <begin position="7"/>
        <end position="173"/>
    </location>
</feature>
<name>A0A8S5NVN0_9CAUD</name>
<accession>A0A8S5NVN0</accession>
<evidence type="ECO:0000259" key="1">
    <source>
        <dbReference type="Pfam" id="PF23961"/>
    </source>
</evidence>
<dbReference type="InterPro" id="IPR057087">
    <property type="entry name" value="Gp12-like"/>
</dbReference>
<reference evidence="2" key="1">
    <citation type="journal article" date="2021" name="Proc. Natl. Acad. Sci. U.S.A.">
        <title>A Catalog of Tens of Thousands of Viruses from Human Metagenomes Reveals Hidden Associations with Chronic Diseases.</title>
        <authorList>
            <person name="Tisza M.J."/>
            <person name="Buck C.B."/>
        </authorList>
    </citation>
    <scope>NUCLEOTIDE SEQUENCE</scope>
    <source>
        <strain evidence="2">Ctiu99</strain>
    </source>
</reference>
<sequence length="178" mass="20800">MPMEYNDLTKVIWDMTAAIVDDMVRKPAAKYIRYKYPVDGKPDWRITDNIIFLNLSERSDPYSQQNDSVYQTEGGTVIRRRGRTRVWDVLFTAYGPESYEMVNKIRDDAFTEPIKAMLGKHAVFLISDLPTCRQIPELYAGKWWNRWDLTLHFNEWYESPPEDVGHIESVELTGGASR</sequence>
<dbReference type="Pfam" id="PF23961">
    <property type="entry name" value="Phage_tail_terminator_9"/>
    <property type="match status" value="1"/>
</dbReference>
<dbReference type="EMBL" id="BK015257">
    <property type="protein sequence ID" value="DAD98272.1"/>
    <property type="molecule type" value="Genomic_DNA"/>
</dbReference>
<organism evidence="2">
    <name type="scientific">Myoviridae sp. ctiu99</name>
    <dbReference type="NCBI Taxonomy" id="2825158"/>
    <lineage>
        <taxon>Viruses</taxon>
        <taxon>Duplodnaviria</taxon>
        <taxon>Heunggongvirae</taxon>
        <taxon>Uroviricota</taxon>
        <taxon>Caudoviricetes</taxon>
    </lineage>
</organism>